<evidence type="ECO:0000313" key="2">
    <source>
        <dbReference type="Proteomes" id="UP000298714"/>
    </source>
</evidence>
<evidence type="ECO:0008006" key="3">
    <source>
        <dbReference type="Google" id="ProtNLM"/>
    </source>
</evidence>
<dbReference type="Proteomes" id="UP000298714">
    <property type="component" value="Chromosome"/>
</dbReference>
<dbReference type="Gene3D" id="3.40.630.40">
    <property type="entry name" value="Zn-dependent exopeptidases"/>
    <property type="match status" value="1"/>
</dbReference>
<proteinExistence type="predicted"/>
<dbReference type="EMBL" id="CP039704">
    <property type="protein sequence ID" value="QCI78751.1"/>
    <property type="molecule type" value="Genomic_DNA"/>
</dbReference>
<protein>
    <recommendedName>
        <fullName evidence="3">N-formylglutamate amidohydrolase</fullName>
    </recommendedName>
</protein>
<dbReference type="KEGG" id="hgn:E6W36_01235"/>
<dbReference type="SUPFAM" id="SSF53187">
    <property type="entry name" value="Zn-dependent exopeptidases"/>
    <property type="match status" value="1"/>
</dbReference>
<name>A0A4D7C130_9SPHN</name>
<evidence type="ECO:0000313" key="1">
    <source>
        <dbReference type="EMBL" id="QCI78751.1"/>
    </source>
</evidence>
<keyword evidence="2" id="KW-1185">Reference proteome</keyword>
<organism evidence="1 2">
    <name type="scientific">Hankyongella ginsenosidimutans</name>
    <dbReference type="NCBI Taxonomy" id="1763828"/>
    <lineage>
        <taxon>Bacteria</taxon>
        <taxon>Pseudomonadati</taxon>
        <taxon>Pseudomonadota</taxon>
        <taxon>Alphaproteobacteria</taxon>
        <taxon>Sphingomonadales</taxon>
        <taxon>Sphingomonadaceae</taxon>
        <taxon>Hankyongella</taxon>
    </lineage>
</organism>
<reference evidence="2" key="1">
    <citation type="submission" date="2019-04" db="EMBL/GenBank/DDBJ databases">
        <title>Complete genome sequence of Sphingomonas sp. W1-2-3.</title>
        <authorList>
            <person name="Im W.T."/>
        </authorList>
    </citation>
    <scope>NUCLEOTIDE SEQUENCE [LARGE SCALE GENOMIC DNA]</scope>
    <source>
        <strain evidence="2">W1-2-3</strain>
    </source>
</reference>
<dbReference type="AlphaFoldDB" id="A0A4D7C130"/>
<dbReference type="Pfam" id="PF05013">
    <property type="entry name" value="FGase"/>
    <property type="match status" value="1"/>
</dbReference>
<gene>
    <name evidence="1" type="ORF">E6W36_01235</name>
</gene>
<sequence length="186" mass="20466">MPPDLGDLGLDPGLLEDHIAVDVGVDPLTRTLRDRMAPAPISARCRASCSTSTGSRITRADPDSSDGILIPGNQDLSDAEVQRRVLKYHHEYHDGLAAEIDTIETKSRGAILVSIHSFTPRLREKPTLQRPWHIGLLYNRDARLATKALEWFGKTPALPSATTNPIPARRLTTPWIVTPRRAACPI</sequence>
<dbReference type="InterPro" id="IPR007709">
    <property type="entry name" value="N-FG_amidohydro"/>
</dbReference>
<accession>A0A4D7C130</accession>